<keyword evidence="4" id="KW-1185">Reference proteome</keyword>
<dbReference type="InterPro" id="IPR011047">
    <property type="entry name" value="Quinoprotein_ADH-like_sf"/>
</dbReference>
<dbReference type="PANTHER" id="PTHR34512">
    <property type="entry name" value="CELL SURFACE PROTEIN"/>
    <property type="match status" value="1"/>
</dbReference>
<dbReference type="Pfam" id="PF13360">
    <property type="entry name" value="PQQ_2"/>
    <property type="match status" value="2"/>
</dbReference>
<dbReference type="Proteomes" id="UP000030004">
    <property type="component" value="Unassembled WGS sequence"/>
</dbReference>
<feature type="domain" description="Pyrrolo-quinoline quinone repeat" evidence="2">
    <location>
        <begin position="383"/>
        <end position="444"/>
    </location>
</feature>
<dbReference type="RefSeq" id="WP_043751602.1">
    <property type="nucleotide sequence ID" value="NZ_CP051248.1"/>
</dbReference>
<feature type="domain" description="Pyrrolo-quinoline quinone repeat" evidence="2">
    <location>
        <begin position="126"/>
        <end position="362"/>
    </location>
</feature>
<evidence type="ECO:0000259" key="2">
    <source>
        <dbReference type="Pfam" id="PF13360"/>
    </source>
</evidence>
<dbReference type="EMBL" id="AQQX01000008">
    <property type="protein sequence ID" value="KGM47668.1"/>
    <property type="molecule type" value="Genomic_DNA"/>
</dbReference>
<dbReference type="OrthoDB" id="5290752at2"/>
<dbReference type="InterPro" id="IPR018391">
    <property type="entry name" value="PQQ_b-propeller_rpt"/>
</dbReference>
<sequence>MNGIASLGLRLALIGSVATLAACAEPESYLTGKREDISSVYSDAPVDEPDAETVDRTEPVAIPGAVNNANWLQRPGSPSTRTSNAAFTASPSLIWTANIGAGDGRRGRITADPVVADGRVFALDSEAKVTAVSTGGGVVWSRDLVPARDNAGDASGGGLAYGAGKLFVTTGYGELTALDPATGAILWEQDLDAAGTGSPTVIGDLVYLVSGDSTAWAVETGNGRIRWQLAGTPDNNTLAGGPAPAVAGENVIFANASGEVQAVDRVGGLRKWGALVSGRRPGYARSVVTDISGDPVVANGRVYSGIQSGSMVALDAETGERLWSAKQGPMSSVWSVGNAVFLVSDRNELVRLDAETGEKVWGTELPLFTTDRPRRQRAVYPHHGPVMAGGRLVVASGDGVLRLFDPASGDLVGQAALPGGATTNPVVAGGTLYVVSARGQLHAFR</sequence>
<keyword evidence="1" id="KW-0732">Signal</keyword>
<comment type="caution">
    <text evidence="3">The sequence shown here is derived from an EMBL/GenBank/DDBJ whole genome shotgun (WGS) entry which is preliminary data.</text>
</comment>
<dbReference type="SMART" id="SM00564">
    <property type="entry name" value="PQQ"/>
    <property type="match status" value="7"/>
</dbReference>
<dbReference type="eggNOG" id="COG1520">
    <property type="taxonomic scope" value="Bacteria"/>
</dbReference>
<organism evidence="3 4">
    <name type="scientific">Pseudooceanicola atlanticus</name>
    <dbReference type="NCBI Taxonomy" id="1461694"/>
    <lineage>
        <taxon>Bacteria</taxon>
        <taxon>Pseudomonadati</taxon>
        <taxon>Pseudomonadota</taxon>
        <taxon>Alphaproteobacteria</taxon>
        <taxon>Rhodobacterales</taxon>
        <taxon>Paracoccaceae</taxon>
        <taxon>Pseudooceanicola</taxon>
    </lineage>
</organism>
<protein>
    <submittedName>
        <fullName evidence="3">Quinoprotein</fullName>
    </submittedName>
</protein>
<proteinExistence type="predicted"/>
<evidence type="ECO:0000313" key="3">
    <source>
        <dbReference type="EMBL" id="KGM47668.1"/>
    </source>
</evidence>
<accession>A0A0A0EC20</accession>
<reference evidence="3 4" key="1">
    <citation type="journal article" date="2015" name="Antonie Van Leeuwenhoek">
        <title>Pseudooceanicola atlanticus gen. nov. sp. nov., isolated from surface seawater of the Atlantic Ocean and reclassification of Oceanicola batsensis, Oceanicola marinus, Oceanicola nitratireducens, Oceanicola nanhaiensis, Oceanicola antarcticus and Oceanicola flagellatus, as Pseudooceanicola batsensis comb. nov., Pseudooceanicola marinus comb. nov., Pseudooceanicola nitratireducens comb. nov., Pseudooceanicola nanhaiensis comb. nov., Pseudooceanicola antarcticus comb. nov., and Pseudooceanicola flagellatus comb. nov.</title>
        <authorList>
            <person name="Lai Q."/>
            <person name="Li G."/>
            <person name="Liu X."/>
            <person name="Du Y."/>
            <person name="Sun F."/>
            <person name="Shao Z."/>
        </authorList>
    </citation>
    <scope>NUCLEOTIDE SEQUENCE [LARGE SCALE GENOMIC DNA]</scope>
    <source>
        <strain evidence="3 4">22II-s11g</strain>
    </source>
</reference>
<evidence type="ECO:0000313" key="4">
    <source>
        <dbReference type="Proteomes" id="UP000030004"/>
    </source>
</evidence>
<feature type="chain" id="PRO_5001962088" evidence="1">
    <location>
        <begin position="22"/>
        <end position="445"/>
    </location>
</feature>
<dbReference type="InterPro" id="IPR002372">
    <property type="entry name" value="PQQ_rpt_dom"/>
</dbReference>
<dbReference type="PANTHER" id="PTHR34512:SF30">
    <property type="entry name" value="OUTER MEMBRANE PROTEIN ASSEMBLY FACTOR BAMB"/>
    <property type="match status" value="1"/>
</dbReference>
<evidence type="ECO:0000256" key="1">
    <source>
        <dbReference type="SAM" id="SignalP"/>
    </source>
</evidence>
<feature type="signal peptide" evidence="1">
    <location>
        <begin position="1"/>
        <end position="21"/>
    </location>
</feature>
<name>A0A0A0EC20_9RHOB</name>
<dbReference type="AlphaFoldDB" id="A0A0A0EC20"/>
<dbReference type="Gene3D" id="2.130.10.10">
    <property type="entry name" value="YVTN repeat-like/Quinoprotein amine dehydrogenase"/>
    <property type="match status" value="1"/>
</dbReference>
<dbReference type="SUPFAM" id="SSF50998">
    <property type="entry name" value="Quinoprotein alcohol dehydrogenase-like"/>
    <property type="match status" value="1"/>
</dbReference>
<dbReference type="STRING" id="1461694.ATO9_16480"/>
<dbReference type="InterPro" id="IPR015943">
    <property type="entry name" value="WD40/YVTN_repeat-like_dom_sf"/>
</dbReference>
<gene>
    <name evidence="3" type="ORF">ATO9_16480</name>
</gene>